<evidence type="ECO:0000313" key="2">
    <source>
        <dbReference type="EMBL" id="PMR78526.1"/>
    </source>
</evidence>
<name>A0A2N7UDI6_9GAMM</name>
<dbReference type="InterPro" id="IPR025484">
    <property type="entry name" value="DUF4376"/>
</dbReference>
<sequence>MFMQDDSLQDVSMYFSASRTHFYPAALREQYQANGRWPDDAVEVSDEDWQTYGQSEPPEGMQRGADENGMPTWVPIPPPALPELAKRKRGEIDDARDSAFAAGLEYDFDGEKDVIQTRPQDQINLLGLSAKAQRLITAGQPEATLSFRGASNINRELTAEQMDTLTMAALGHLEEIFQRSWARKDAIDAALAAEDREGIEAVVW</sequence>
<keyword evidence="3" id="KW-1185">Reference proteome</keyword>
<feature type="domain" description="DUF4376" evidence="1">
    <location>
        <begin position="85"/>
        <end position="194"/>
    </location>
</feature>
<reference evidence="2 3" key="1">
    <citation type="submission" date="2018-01" db="EMBL/GenBank/DDBJ databases">
        <title>Halomonas endophytica sp. nov., isolated from storage liquid in the stems of Populus euphratica.</title>
        <authorList>
            <person name="Chen C."/>
        </authorList>
    </citation>
    <scope>NUCLEOTIDE SEQUENCE [LARGE SCALE GENOMIC DNA]</scope>
    <source>
        <strain evidence="2 3">BZ-SZ-XJ27</strain>
    </source>
</reference>
<evidence type="ECO:0000259" key="1">
    <source>
        <dbReference type="Pfam" id="PF14301"/>
    </source>
</evidence>
<evidence type="ECO:0000313" key="3">
    <source>
        <dbReference type="Proteomes" id="UP000235547"/>
    </source>
</evidence>
<dbReference type="Proteomes" id="UP000235547">
    <property type="component" value="Unassembled WGS sequence"/>
</dbReference>
<gene>
    <name evidence="2" type="ORF">C1H70_17440</name>
</gene>
<dbReference type="AlphaFoldDB" id="A0A2N7UDI6"/>
<dbReference type="OrthoDB" id="8596093at2"/>
<dbReference type="Pfam" id="PF14301">
    <property type="entry name" value="DUF4376"/>
    <property type="match status" value="1"/>
</dbReference>
<dbReference type="EMBL" id="PNRG01000033">
    <property type="protein sequence ID" value="PMR78526.1"/>
    <property type="molecule type" value="Genomic_DNA"/>
</dbReference>
<organism evidence="2 3">
    <name type="scientific">Halomonas urumqiensis</name>
    <dbReference type="NCBI Taxonomy" id="1684789"/>
    <lineage>
        <taxon>Bacteria</taxon>
        <taxon>Pseudomonadati</taxon>
        <taxon>Pseudomonadota</taxon>
        <taxon>Gammaproteobacteria</taxon>
        <taxon>Oceanospirillales</taxon>
        <taxon>Halomonadaceae</taxon>
        <taxon>Halomonas</taxon>
    </lineage>
</organism>
<proteinExistence type="predicted"/>
<comment type="caution">
    <text evidence="2">The sequence shown here is derived from an EMBL/GenBank/DDBJ whole genome shotgun (WGS) entry which is preliminary data.</text>
</comment>
<accession>A0A2N7UDI6</accession>
<protein>
    <recommendedName>
        <fullName evidence="1">DUF4376 domain-containing protein</fullName>
    </recommendedName>
</protein>